<evidence type="ECO:0000313" key="2">
    <source>
        <dbReference type="EMBL" id="MFC7182320.1"/>
    </source>
</evidence>
<keyword evidence="1" id="KW-0472">Membrane</keyword>
<accession>A0ABW2G359</accession>
<keyword evidence="1" id="KW-1133">Transmembrane helix</keyword>
<feature type="transmembrane region" description="Helical" evidence="1">
    <location>
        <begin position="41"/>
        <end position="67"/>
    </location>
</feature>
<sequence length="82" mass="8601">MGALLPEPERLILDDIERRLRRQDPGLDRRLRHRHGPLRALAWRPGVLVAAVGVLTAAAAAGVLWAAAGGRAAVVPAAGVAT</sequence>
<comment type="caution">
    <text evidence="2">The sequence shown here is derived from an EMBL/GenBank/DDBJ whole genome shotgun (WGS) entry which is preliminary data.</text>
</comment>
<dbReference type="RefSeq" id="WP_380231823.1">
    <property type="nucleotide sequence ID" value="NZ_JBHTAJ010000045.1"/>
</dbReference>
<reference evidence="3" key="1">
    <citation type="journal article" date="2019" name="Int. J. Syst. Evol. Microbiol.">
        <title>The Global Catalogue of Microorganisms (GCM) 10K type strain sequencing project: providing services to taxonomists for standard genome sequencing and annotation.</title>
        <authorList>
            <consortium name="The Broad Institute Genomics Platform"/>
            <consortium name="The Broad Institute Genome Sequencing Center for Infectious Disease"/>
            <person name="Wu L."/>
            <person name="Ma J."/>
        </authorList>
    </citation>
    <scope>NUCLEOTIDE SEQUENCE [LARGE SCALE GENOMIC DNA]</scope>
    <source>
        <strain evidence="3">CGMCC 1.12859</strain>
    </source>
</reference>
<keyword evidence="3" id="KW-1185">Reference proteome</keyword>
<organism evidence="2 3">
    <name type="scientific">Kitasatospora paranensis</name>
    <dbReference type="NCBI Taxonomy" id="258053"/>
    <lineage>
        <taxon>Bacteria</taxon>
        <taxon>Bacillati</taxon>
        <taxon>Actinomycetota</taxon>
        <taxon>Actinomycetes</taxon>
        <taxon>Kitasatosporales</taxon>
        <taxon>Streptomycetaceae</taxon>
        <taxon>Kitasatospora</taxon>
    </lineage>
</organism>
<feature type="non-terminal residue" evidence="2">
    <location>
        <position position="82"/>
    </location>
</feature>
<dbReference type="InterPro" id="IPR021401">
    <property type="entry name" value="DUF3040"/>
</dbReference>
<keyword evidence="1" id="KW-0812">Transmembrane</keyword>
<name>A0ABW2G359_9ACTN</name>
<proteinExistence type="predicted"/>
<protein>
    <submittedName>
        <fullName evidence="2">DUF3040 domain-containing protein</fullName>
    </submittedName>
</protein>
<evidence type="ECO:0000313" key="3">
    <source>
        <dbReference type="Proteomes" id="UP001596435"/>
    </source>
</evidence>
<gene>
    <name evidence="2" type="ORF">ACFQMG_22495</name>
</gene>
<dbReference type="EMBL" id="JBHTAJ010000045">
    <property type="protein sequence ID" value="MFC7182320.1"/>
    <property type="molecule type" value="Genomic_DNA"/>
</dbReference>
<dbReference type="Pfam" id="PF11239">
    <property type="entry name" value="DUF3040"/>
    <property type="match status" value="1"/>
</dbReference>
<dbReference type="Proteomes" id="UP001596435">
    <property type="component" value="Unassembled WGS sequence"/>
</dbReference>
<evidence type="ECO:0000256" key="1">
    <source>
        <dbReference type="SAM" id="Phobius"/>
    </source>
</evidence>